<reference evidence="1 2" key="1">
    <citation type="submission" date="2018-06" db="EMBL/GenBank/DDBJ databases">
        <title>Three novel Pseudomonas species isolated from symptomatic oak.</title>
        <authorList>
            <person name="Bueno-Gonzalez V."/>
            <person name="Brady C."/>
        </authorList>
    </citation>
    <scope>NUCLEOTIDE SEQUENCE [LARGE SCALE GENOMIC DNA]</scope>
    <source>
        <strain evidence="1 2">P9A</strain>
    </source>
</reference>
<dbReference type="OrthoDB" id="6402136at2"/>
<evidence type="ECO:0000313" key="2">
    <source>
        <dbReference type="Proteomes" id="UP000292302"/>
    </source>
</evidence>
<protein>
    <recommendedName>
        <fullName evidence="3">DUF600 domain-containing protein</fullName>
    </recommendedName>
</protein>
<accession>A0A4Q9QIK5</accession>
<gene>
    <name evidence="1" type="ORF">DNK06_19610</name>
</gene>
<evidence type="ECO:0000313" key="1">
    <source>
        <dbReference type="EMBL" id="TBU74373.1"/>
    </source>
</evidence>
<sequence length="129" mass="15016">MTPEIEALYPEIGQELLNALPSDFRQAWATAELLDDVSGTEVFYQTQQNEYFHIYDGLDDLDDLIFNLREQFKSLKQDVWSTITVWLNEEGRFSIDFGYEDVSDLGTAGARRKDWIKKNIGEHAKINYE</sequence>
<dbReference type="SUPFAM" id="SSF160424">
    <property type="entry name" value="BH3703-like"/>
    <property type="match status" value="1"/>
</dbReference>
<keyword evidence="2" id="KW-1185">Reference proteome</keyword>
<dbReference type="Gene3D" id="3.30.500.20">
    <property type="entry name" value="BH3703-like domains"/>
    <property type="match status" value="1"/>
</dbReference>
<dbReference type="AlphaFoldDB" id="A0A4Q9QIK5"/>
<organism evidence="1 2">
    <name type="scientific">Phytopseudomonas daroniae</name>
    <dbReference type="NCBI Taxonomy" id="2487519"/>
    <lineage>
        <taxon>Bacteria</taxon>
        <taxon>Pseudomonadati</taxon>
        <taxon>Pseudomonadota</taxon>
        <taxon>Gammaproteobacteria</taxon>
        <taxon>Pseudomonadales</taxon>
        <taxon>Pseudomonadaceae</taxon>
        <taxon>Phytopseudomonas</taxon>
    </lineage>
</organism>
<dbReference type="Proteomes" id="UP000292302">
    <property type="component" value="Unassembled WGS sequence"/>
</dbReference>
<dbReference type="InterPro" id="IPR006728">
    <property type="entry name" value="YezG-like"/>
</dbReference>
<dbReference type="EMBL" id="QJUI01000018">
    <property type="protein sequence ID" value="TBU74373.1"/>
    <property type="molecule type" value="Genomic_DNA"/>
</dbReference>
<comment type="caution">
    <text evidence="1">The sequence shown here is derived from an EMBL/GenBank/DDBJ whole genome shotgun (WGS) entry which is preliminary data.</text>
</comment>
<name>A0A4Q9QIK5_9GAMM</name>
<dbReference type="Pfam" id="PF04634">
    <property type="entry name" value="YezG-like"/>
    <property type="match status" value="1"/>
</dbReference>
<dbReference type="InterPro" id="IPR036170">
    <property type="entry name" value="YezG-like_sf"/>
</dbReference>
<evidence type="ECO:0008006" key="3">
    <source>
        <dbReference type="Google" id="ProtNLM"/>
    </source>
</evidence>
<proteinExistence type="predicted"/>
<dbReference type="RefSeq" id="WP_131181683.1">
    <property type="nucleotide sequence ID" value="NZ_QJUI01000018.1"/>
</dbReference>